<dbReference type="PATRIC" id="fig|366394.8.peg.5064"/>
<dbReference type="EMBL" id="CP000738">
    <property type="protein sequence ID" value="ABR60750.1"/>
    <property type="molecule type" value="Genomic_DNA"/>
</dbReference>
<sequence>MTSDAQIRAFIDRILRLKEEQDTIGEDIRDIYAEAKSMGFDKTAMGQVVQLIRKRGKIGEDAFSEQNAIVELYLSAYEGPALVLAAAVSSHTPAPARARENIEQFPKSDGGEVAAVKGHARLANAAGVEPPPSEQFDPETGEIIEEIATSAGGESEEVAKNAVASASGPDVKRASHSPEEANGMDRDVLRGDEIAQAVPAENARKAVPETEDGSVSHAGAGESPAANSITKPKSALRPNCRNPEACGGYGANHCHSCRKAMREKAEEVA</sequence>
<dbReference type="Proteomes" id="UP000001108">
    <property type="component" value="Chromosome"/>
</dbReference>
<gene>
    <name evidence="3" type="ordered locus">Smed_1916</name>
</gene>
<dbReference type="eggNOG" id="COG3750">
    <property type="taxonomic scope" value="Bacteria"/>
</dbReference>
<dbReference type="HOGENOM" id="CLU_1007959_0_0_5"/>
<evidence type="ECO:0000256" key="1">
    <source>
        <dbReference type="SAM" id="MobiDB-lite"/>
    </source>
</evidence>
<evidence type="ECO:0000313" key="3">
    <source>
        <dbReference type="EMBL" id="ABR60750.1"/>
    </source>
</evidence>
<accession>A6UAS0</accession>
<reference evidence="4" key="1">
    <citation type="submission" date="2007-06" db="EMBL/GenBank/DDBJ databases">
        <title>Complete sequence of Sinorhizobium medicae WSM419 chromosome.</title>
        <authorList>
            <consortium name="US DOE Joint Genome Institute"/>
            <person name="Copeland A."/>
            <person name="Lucas S."/>
            <person name="Lapidus A."/>
            <person name="Barry K."/>
            <person name="Glavina del Rio T."/>
            <person name="Dalin E."/>
            <person name="Tice H."/>
            <person name="Pitluck S."/>
            <person name="Chain P."/>
            <person name="Malfatti S."/>
            <person name="Shin M."/>
            <person name="Vergez L."/>
            <person name="Schmutz J."/>
            <person name="Larimer F."/>
            <person name="Land M."/>
            <person name="Hauser L."/>
            <person name="Kyrpides N."/>
            <person name="Mikhailova N."/>
            <person name="Reeve W.G."/>
            <person name="Richardson P."/>
        </authorList>
    </citation>
    <scope>NUCLEOTIDE SEQUENCE [LARGE SCALE GENOMIC DNA]</scope>
    <source>
        <strain evidence="4">WSM419</strain>
    </source>
</reference>
<dbReference type="STRING" id="366394.Smed_1916"/>
<name>A6UAS0_SINMW</name>
<reference evidence="3 4" key="2">
    <citation type="journal article" date="2010" name="Stand. Genomic Sci.">
        <title>Complete genome sequence of the Medicago microsymbiont Ensifer (Sinorhizobium) medicae strain WSM419.</title>
        <authorList>
            <person name="Reeve W."/>
            <person name="Chain P."/>
            <person name="O'Hara G."/>
            <person name="Ardley J."/>
            <person name="Nandesena K."/>
            <person name="Brau L."/>
            <person name="Tiwari R."/>
            <person name="Malfatti S."/>
            <person name="Kiss H."/>
            <person name="Lapidus A."/>
            <person name="Copeland A."/>
            <person name="Nolan M."/>
            <person name="Land M."/>
            <person name="Hauser L."/>
            <person name="Chang Y.J."/>
            <person name="Ivanova N."/>
            <person name="Mavromatis K."/>
            <person name="Markowitz V."/>
            <person name="Kyrpides N."/>
            <person name="Gollagher M."/>
            <person name="Yates R."/>
            <person name="Dilworth M."/>
            <person name="Howieson J."/>
        </authorList>
    </citation>
    <scope>NUCLEOTIDE SEQUENCE [LARGE SCALE GENOMIC DNA]</scope>
    <source>
        <strain evidence="3 4">WSM419</strain>
    </source>
</reference>
<organism evidence="3 4">
    <name type="scientific">Sinorhizobium medicae (strain WSM419)</name>
    <name type="common">Ensifer medicae</name>
    <dbReference type="NCBI Taxonomy" id="366394"/>
    <lineage>
        <taxon>Bacteria</taxon>
        <taxon>Pseudomonadati</taxon>
        <taxon>Pseudomonadota</taxon>
        <taxon>Alphaproteobacteria</taxon>
        <taxon>Hyphomicrobiales</taxon>
        <taxon>Rhizobiaceae</taxon>
        <taxon>Sinorhizobium/Ensifer group</taxon>
        <taxon>Sinorhizobium</taxon>
    </lineage>
</organism>
<dbReference type="InterPro" id="IPR046367">
    <property type="entry name" value="GapR-like_DNA-bd"/>
</dbReference>
<evidence type="ECO:0000313" key="4">
    <source>
        <dbReference type="Proteomes" id="UP000001108"/>
    </source>
</evidence>
<dbReference type="KEGG" id="smd:Smed_1916"/>
<feature type="domain" description="GapR-like DNA-binding" evidence="2">
    <location>
        <begin position="5"/>
        <end position="76"/>
    </location>
</feature>
<proteinExistence type="predicted"/>
<dbReference type="AlphaFoldDB" id="A6UAS0"/>
<evidence type="ECO:0000259" key="2">
    <source>
        <dbReference type="Pfam" id="PF10073"/>
    </source>
</evidence>
<protein>
    <recommendedName>
        <fullName evidence="2">GapR-like DNA-binding domain-containing protein</fullName>
    </recommendedName>
</protein>
<feature type="compositionally biased region" description="Basic and acidic residues" evidence="1">
    <location>
        <begin position="170"/>
        <end position="193"/>
    </location>
</feature>
<dbReference type="RefSeq" id="WP_011976049.1">
    <property type="nucleotide sequence ID" value="NC_009636.1"/>
</dbReference>
<dbReference type="GO" id="GO:0003677">
    <property type="term" value="F:DNA binding"/>
    <property type="evidence" value="ECO:0007669"/>
    <property type="project" value="InterPro"/>
</dbReference>
<dbReference type="OrthoDB" id="9813793at2"/>
<feature type="region of interest" description="Disordered" evidence="1">
    <location>
        <begin position="149"/>
        <end position="242"/>
    </location>
</feature>
<dbReference type="Pfam" id="PF10073">
    <property type="entry name" value="GapR_DNA-bd"/>
    <property type="match status" value="1"/>
</dbReference>